<protein>
    <submittedName>
        <fullName evidence="2">Uncharacterized protein</fullName>
    </submittedName>
</protein>
<dbReference type="AlphaFoldDB" id="M2YYV8"/>
<dbReference type="GeneID" id="19335567"/>
<proteinExistence type="predicted"/>
<dbReference type="KEGG" id="pfj:MYCFIDRAFT_196268"/>
<evidence type="ECO:0000313" key="3">
    <source>
        <dbReference type="Proteomes" id="UP000016932"/>
    </source>
</evidence>
<reference evidence="2 3" key="1">
    <citation type="journal article" date="2012" name="PLoS Pathog.">
        <title>Diverse lifestyles and strategies of plant pathogenesis encoded in the genomes of eighteen Dothideomycetes fungi.</title>
        <authorList>
            <person name="Ohm R.A."/>
            <person name="Feau N."/>
            <person name="Henrissat B."/>
            <person name="Schoch C.L."/>
            <person name="Horwitz B.A."/>
            <person name="Barry K.W."/>
            <person name="Condon B.J."/>
            <person name="Copeland A.C."/>
            <person name="Dhillon B."/>
            <person name="Glaser F."/>
            <person name="Hesse C.N."/>
            <person name="Kosti I."/>
            <person name="LaButti K."/>
            <person name="Lindquist E.A."/>
            <person name="Lucas S."/>
            <person name="Salamov A.A."/>
            <person name="Bradshaw R.E."/>
            <person name="Ciuffetti L."/>
            <person name="Hamelin R.C."/>
            <person name="Kema G.H.J."/>
            <person name="Lawrence C."/>
            <person name="Scott J.A."/>
            <person name="Spatafora J.W."/>
            <person name="Turgeon B.G."/>
            <person name="de Wit P.J.G.M."/>
            <person name="Zhong S."/>
            <person name="Goodwin S.B."/>
            <person name="Grigoriev I.V."/>
        </authorList>
    </citation>
    <scope>NUCLEOTIDE SEQUENCE [LARGE SCALE GENOMIC DNA]</scope>
    <source>
        <strain evidence="2 3">CIRAD86</strain>
    </source>
</reference>
<keyword evidence="3" id="KW-1185">Reference proteome</keyword>
<dbReference type="EMBL" id="KB446558">
    <property type="protein sequence ID" value="EME82815.1"/>
    <property type="molecule type" value="Genomic_DNA"/>
</dbReference>
<dbReference type="VEuPathDB" id="FungiDB:MYCFIDRAFT_196268"/>
<dbReference type="RefSeq" id="XP_007926231.1">
    <property type="nucleotide sequence ID" value="XM_007928040.1"/>
</dbReference>
<feature type="compositionally biased region" description="Polar residues" evidence="1">
    <location>
        <begin position="49"/>
        <end position="59"/>
    </location>
</feature>
<organism evidence="2 3">
    <name type="scientific">Pseudocercospora fijiensis (strain CIRAD86)</name>
    <name type="common">Black leaf streak disease fungus</name>
    <name type="synonym">Mycosphaerella fijiensis</name>
    <dbReference type="NCBI Taxonomy" id="383855"/>
    <lineage>
        <taxon>Eukaryota</taxon>
        <taxon>Fungi</taxon>
        <taxon>Dikarya</taxon>
        <taxon>Ascomycota</taxon>
        <taxon>Pezizomycotina</taxon>
        <taxon>Dothideomycetes</taxon>
        <taxon>Dothideomycetidae</taxon>
        <taxon>Mycosphaerellales</taxon>
        <taxon>Mycosphaerellaceae</taxon>
        <taxon>Pseudocercospora</taxon>
    </lineage>
</organism>
<dbReference type="Proteomes" id="UP000016932">
    <property type="component" value="Unassembled WGS sequence"/>
</dbReference>
<gene>
    <name evidence="2" type="ORF">MYCFIDRAFT_196268</name>
</gene>
<evidence type="ECO:0000313" key="2">
    <source>
        <dbReference type="EMBL" id="EME82815.1"/>
    </source>
</evidence>
<evidence type="ECO:0000256" key="1">
    <source>
        <dbReference type="SAM" id="MobiDB-lite"/>
    </source>
</evidence>
<sequence>MQNAFSTHTLHPSSSRYISSLTGPGHIPVAGSRYAIDSDPTAIEIRETSVGSAGKSSSVRSEEDRGGLRASECVGAVHAWRSSWLRRQQDAKQLAALYVVVRLKLVKPDDQTTRITAEQ</sequence>
<dbReference type="HOGENOM" id="CLU_2062507_0_0_1"/>
<accession>M2YYV8</accession>
<name>M2YYV8_PSEFD</name>
<feature type="region of interest" description="Disordered" evidence="1">
    <location>
        <begin position="47"/>
        <end position="67"/>
    </location>
</feature>